<dbReference type="STRING" id="1072256.CUTER_08455"/>
<evidence type="ECO:0000313" key="3">
    <source>
        <dbReference type="Proteomes" id="UP000035548"/>
    </source>
</evidence>
<reference evidence="2 3" key="1">
    <citation type="journal article" date="2015" name="Genome Announc.">
        <title>Virulence Factor Genes Detected in the Complete Genome Sequence of Corynebacterium uterequi DSM 45634, Isolated from the Uterus of a Maiden Mare.</title>
        <authorList>
            <person name="Ruckert C."/>
            <person name="Kriete M."/>
            <person name="Jaenicke S."/>
            <person name="Winkler A."/>
            <person name="Tauch A."/>
        </authorList>
    </citation>
    <scope>NUCLEOTIDE SEQUENCE [LARGE SCALE GENOMIC DNA]</scope>
    <source>
        <strain evidence="2 3">DSM 45634</strain>
    </source>
</reference>
<dbReference type="EMBL" id="CP011546">
    <property type="protein sequence ID" value="AKK11674.1"/>
    <property type="molecule type" value="Genomic_DNA"/>
</dbReference>
<keyword evidence="3" id="KW-1185">Reference proteome</keyword>
<sequence length="84" mass="9030">MGITATSIVVAVLAGIGSYYSWNNNKPLSMILGIVTMLAGTVGAVGAFFHALGLIFKLLPILLMILGAWWVYTMFRSHSSTPKQ</sequence>
<dbReference type="AlphaFoldDB" id="A0A0G3HEG4"/>
<dbReference type="PATRIC" id="fig|1072256.5.peg.1668"/>
<gene>
    <name evidence="2" type="ORF">CUTER_08455</name>
</gene>
<dbReference type="KEGG" id="cut:CUTER_08455"/>
<dbReference type="Proteomes" id="UP000035548">
    <property type="component" value="Chromosome"/>
</dbReference>
<evidence type="ECO:0000313" key="2">
    <source>
        <dbReference type="EMBL" id="AKK11674.1"/>
    </source>
</evidence>
<reference evidence="3" key="2">
    <citation type="submission" date="2015-05" db="EMBL/GenBank/DDBJ databases">
        <title>Complete genome sequence of Corynebacterium uterequi DSM 45634, isolated from the uterus of a maiden mare.</title>
        <authorList>
            <person name="Ruckert C."/>
            <person name="Albersmeier A."/>
            <person name="Winkler A."/>
            <person name="Tauch A."/>
        </authorList>
    </citation>
    <scope>NUCLEOTIDE SEQUENCE [LARGE SCALE GENOMIC DNA]</scope>
    <source>
        <strain evidence="3">DSM 45634</strain>
    </source>
</reference>
<keyword evidence="1" id="KW-0812">Transmembrane</keyword>
<feature type="transmembrane region" description="Helical" evidence="1">
    <location>
        <begin position="6"/>
        <end position="22"/>
    </location>
</feature>
<keyword evidence="1" id="KW-1133">Transmembrane helix</keyword>
<dbReference type="RefSeq" id="WP_047260037.1">
    <property type="nucleotide sequence ID" value="NZ_CP011546.1"/>
</dbReference>
<name>A0A0G3HEG4_9CORY</name>
<proteinExistence type="predicted"/>
<dbReference type="OrthoDB" id="9980227at2"/>
<organism evidence="2 3">
    <name type="scientific">Corynebacterium uterequi</name>
    <dbReference type="NCBI Taxonomy" id="1072256"/>
    <lineage>
        <taxon>Bacteria</taxon>
        <taxon>Bacillati</taxon>
        <taxon>Actinomycetota</taxon>
        <taxon>Actinomycetes</taxon>
        <taxon>Mycobacteriales</taxon>
        <taxon>Corynebacteriaceae</taxon>
        <taxon>Corynebacterium</taxon>
    </lineage>
</organism>
<protein>
    <submittedName>
        <fullName evidence="2">Uncharacterized protein</fullName>
    </submittedName>
</protein>
<accession>A0A0G3HEG4</accession>
<feature type="transmembrane region" description="Helical" evidence="1">
    <location>
        <begin position="55"/>
        <end position="75"/>
    </location>
</feature>
<evidence type="ECO:0000256" key="1">
    <source>
        <dbReference type="SAM" id="Phobius"/>
    </source>
</evidence>
<feature type="transmembrane region" description="Helical" evidence="1">
    <location>
        <begin position="29"/>
        <end position="49"/>
    </location>
</feature>
<keyword evidence="1" id="KW-0472">Membrane</keyword>